<evidence type="ECO:0000313" key="3">
    <source>
        <dbReference type="EMBL" id="GFT51209.1"/>
    </source>
</evidence>
<proteinExistence type="predicted"/>
<organism evidence="2 4">
    <name type="scientific">Nephila pilipes</name>
    <name type="common">Giant wood spider</name>
    <name type="synonym">Nephila maculata</name>
    <dbReference type="NCBI Taxonomy" id="299642"/>
    <lineage>
        <taxon>Eukaryota</taxon>
        <taxon>Metazoa</taxon>
        <taxon>Ecdysozoa</taxon>
        <taxon>Arthropoda</taxon>
        <taxon>Chelicerata</taxon>
        <taxon>Arachnida</taxon>
        <taxon>Araneae</taxon>
        <taxon>Araneomorphae</taxon>
        <taxon>Entelegynae</taxon>
        <taxon>Araneoidea</taxon>
        <taxon>Nephilidae</taxon>
        <taxon>Nephila</taxon>
    </lineage>
</organism>
<sequence length="133" mass="15198">MFSIYLKPPKYKSTNQTNKRNLITNSNVVKPGKTFAQVITQNTQQLRAPLDQETAEATQSEPRSNIKNTQNPKPKRNENQTKNNSSFTIFEAVKELQSFDLFPTLLQTCESMSKVADKNDKLNLFFQVIVTQV</sequence>
<dbReference type="AlphaFoldDB" id="A0A8X6NPY8"/>
<accession>A0A8X6NPY8</accession>
<name>A0A8X6NPY8_NEPPI</name>
<dbReference type="EMBL" id="BMAW01065630">
    <property type="protein sequence ID" value="GFT51209.1"/>
    <property type="molecule type" value="Genomic_DNA"/>
</dbReference>
<dbReference type="EMBL" id="BMAW01060315">
    <property type="protein sequence ID" value="GFT25586.1"/>
    <property type="molecule type" value="Genomic_DNA"/>
</dbReference>
<reference evidence="2" key="1">
    <citation type="submission" date="2020-08" db="EMBL/GenBank/DDBJ databases">
        <title>Multicomponent nature underlies the extraordinary mechanical properties of spider dragline silk.</title>
        <authorList>
            <person name="Kono N."/>
            <person name="Nakamura H."/>
            <person name="Mori M."/>
            <person name="Yoshida Y."/>
            <person name="Ohtoshi R."/>
            <person name="Malay A.D."/>
            <person name="Moran D.A.P."/>
            <person name="Tomita M."/>
            <person name="Numata K."/>
            <person name="Arakawa K."/>
        </authorList>
    </citation>
    <scope>NUCLEOTIDE SEQUENCE</scope>
</reference>
<gene>
    <name evidence="3" type="ORF">NPIL_139221</name>
    <name evidence="2" type="ORF">NPIL_46941</name>
</gene>
<feature type="region of interest" description="Disordered" evidence="1">
    <location>
        <begin position="47"/>
        <end position="86"/>
    </location>
</feature>
<keyword evidence="4" id="KW-1185">Reference proteome</keyword>
<evidence type="ECO:0000313" key="4">
    <source>
        <dbReference type="Proteomes" id="UP000887013"/>
    </source>
</evidence>
<comment type="caution">
    <text evidence="2">The sequence shown here is derived from an EMBL/GenBank/DDBJ whole genome shotgun (WGS) entry which is preliminary data.</text>
</comment>
<dbReference type="Proteomes" id="UP000887013">
    <property type="component" value="Unassembled WGS sequence"/>
</dbReference>
<protein>
    <submittedName>
        <fullName evidence="2">Uncharacterized protein</fullName>
    </submittedName>
</protein>
<evidence type="ECO:0000313" key="2">
    <source>
        <dbReference type="EMBL" id="GFT25586.1"/>
    </source>
</evidence>
<feature type="compositionally biased region" description="Polar residues" evidence="1">
    <location>
        <begin position="55"/>
        <end position="72"/>
    </location>
</feature>
<evidence type="ECO:0000256" key="1">
    <source>
        <dbReference type="SAM" id="MobiDB-lite"/>
    </source>
</evidence>